<sequence length="79" mass="8452">MHSNLGRSCGPPDVITGRYDDITLHSAHPESVLATSQKTGTPSKMTELRKEPPPRLSTGPIKGTHISVLNKAVHLLSKG</sequence>
<evidence type="ECO:0000313" key="3">
    <source>
        <dbReference type="Proteomes" id="UP001152622"/>
    </source>
</evidence>
<dbReference type="EMBL" id="JAINUF010000003">
    <property type="protein sequence ID" value="KAJ8370531.1"/>
    <property type="molecule type" value="Genomic_DNA"/>
</dbReference>
<proteinExistence type="predicted"/>
<accession>A0A9Q1J7V1</accession>
<gene>
    <name evidence="2" type="ORF">SKAU_G00105590</name>
</gene>
<protein>
    <submittedName>
        <fullName evidence="2">Uncharacterized protein</fullName>
    </submittedName>
</protein>
<name>A0A9Q1J7V1_SYNKA</name>
<feature type="compositionally biased region" description="Polar residues" evidence="1">
    <location>
        <begin position="33"/>
        <end position="44"/>
    </location>
</feature>
<evidence type="ECO:0000313" key="2">
    <source>
        <dbReference type="EMBL" id="KAJ8370531.1"/>
    </source>
</evidence>
<dbReference type="AlphaFoldDB" id="A0A9Q1J7V1"/>
<comment type="caution">
    <text evidence="2">The sequence shown here is derived from an EMBL/GenBank/DDBJ whole genome shotgun (WGS) entry which is preliminary data.</text>
</comment>
<keyword evidence="3" id="KW-1185">Reference proteome</keyword>
<evidence type="ECO:0000256" key="1">
    <source>
        <dbReference type="SAM" id="MobiDB-lite"/>
    </source>
</evidence>
<feature type="region of interest" description="Disordered" evidence="1">
    <location>
        <begin position="27"/>
        <end position="62"/>
    </location>
</feature>
<reference evidence="2" key="1">
    <citation type="journal article" date="2023" name="Science">
        <title>Genome structures resolve the early diversification of teleost fishes.</title>
        <authorList>
            <person name="Parey E."/>
            <person name="Louis A."/>
            <person name="Montfort J."/>
            <person name="Bouchez O."/>
            <person name="Roques C."/>
            <person name="Iampietro C."/>
            <person name="Lluch J."/>
            <person name="Castinel A."/>
            <person name="Donnadieu C."/>
            <person name="Desvignes T."/>
            <person name="Floi Bucao C."/>
            <person name="Jouanno E."/>
            <person name="Wen M."/>
            <person name="Mejri S."/>
            <person name="Dirks R."/>
            <person name="Jansen H."/>
            <person name="Henkel C."/>
            <person name="Chen W.J."/>
            <person name="Zahm M."/>
            <person name="Cabau C."/>
            <person name="Klopp C."/>
            <person name="Thompson A.W."/>
            <person name="Robinson-Rechavi M."/>
            <person name="Braasch I."/>
            <person name="Lecointre G."/>
            <person name="Bobe J."/>
            <person name="Postlethwait J.H."/>
            <person name="Berthelot C."/>
            <person name="Roest Crollius H."/>
            <person name="Guiguen Y."/>
        </authorList>
    </citation>
    <scope>NUCLEOTIDE SEQUENCE</scope>
    <source>
        <strain evidence="2">WJC10195</strain>
    </source>
</reference>
<dbReference type="Proteomes" id="UP001152622">
    <property type="component" value="Chromosome 3"/>
</dbReference>
<organism evidence="2 3">
    <name type="scientific">Synaphobranchus kaupii</name>
    <name type="common">Kaup's arrowtooth eel</name>
    <dbReference type="NCBI Taxonomy" id="118154"/>
    <lineage>
        <taxon>Eukaryota</taxon>
        <taxon>Metazoa</taxon>
        <taxon>Chordata</taxon>
        <taxon>Craniata</taxon>
        <taxon>Vertebrata</taxon>
        <taxon>Euteleostomi</taxon>
        <taxon>Actinopterygii</taxon>
        <taxon>Neopterygii</taxon>
        <taxon>Teleostei</taxon>
        <taxon>Anguilliformes</taxon>
        <taxon>Synaphobranchidae</taxon>
        <taxon>Synaphobranchus</taxon>
    </lineage>
</organism>